<dbReference type="Gene3D" id="1.10.10.10">
    <property type="entry name" value="Winged helix-like DNA-binding domain superfamily/Winged helix DNA-binding domain"/>
    <property type="match status" value="1"/>
</dbReference>
<dbReference type="Pfam" id="PF02870">
    <property type="entry name" value="Methyltransf_1N"/>
    <property type="match status" value="1"/>
</dbReference>
<comment type="similarity">
    <text evidence="8">Belongs to the MGMT family.</text>
</comment>
<evidence type="ECO:0000313" key="12">
    <source>
        <dbReference type="Proteomes" id="UP000559404"/>
    </source>
</evidence>
<evidence type="ECO:0000256" key="4">
    <source>
        <dbReference type="ARBA" id="ARBA00022679"/>
    </source>
</evidence>
<reference evidence="11 12" key="1">
    <citation type="submission" date="2020-07" db="EMBL/GenBank/DDBJ databases">
        <authorList>
            <person name="Li M."/>
        </authorList>
    </citation>
    <scope>NUCLEOTIDE SEQUENCE [LARGE SCALE GENOMIC DNA]</scope>
    <source>
        <strain evidence="11 12">DSM 23284</strain>
    </source>
</reference>
<dbReference type="NCBIfam" id="TIGR00589">
    <property type="entry name" value="ogt"/>
    <property type="match status" value="1"/>
</dbReference>
<feature type="domain" description="Methylated-DNA-[protein]-cysteine S-methyltransferase DNA binding" evidence="9">
    <location>
        <begin position="67"/>
        <end position="145"/>
    </location>
</feature>
<dbReference type="PANTHER" id="PTHR10815:SF5">
    <property type="entry name" value="METHYLATED-DNA--PROTEIN-CYSTEINE METHYLTRANSFERASE"/>
    <property type="match status" value="1"/>
</dbReference>
<dbReference type="PROSITE" id="PS00374">
    <property type="entry name" value="MGMT"/>
    <property type="match status" value="1"/>
</dbReference>
<protein>
    <recommendedName>
        <fullName evidence="8">Methylated-DNA--protein-cysteine methyltransferase</fullName>
        <ecNumber evidence="8">2.1.1.63</ecNumber>
    </recommendedName>
    <alternativeName>
        <fullName evidence="8">6-O-methylguanine-DNA methyltransferase</fullName>
        <shortName evidence="8">MGMT</shortName>
    </alternativeName>
    <alternativeName>
        <fullName evidence="8">O-6-methylguanine-DNA-alkyltransferase</fullName>
    </alternativeName>
</protein>
<evidence type="ECO:0000256" key="6">
    <source>
        <dbReference type="ARBA" id="ARBA00023204"/>
    </source>
</evidence>
<dbReference type="RefSeq" id="WP_181760580.1">
    <property type="nucleotide sequence ID" value="NZ_BMCR01000009.1"/>
</dbReference>
<comment type="subcellular location">
    <subcellularLocation>
        <location evidence="8">Cytoplasm</location>
    </subcellularLocation>
</comment>
<feature type="domain" description="Methylguanine DNA methyltransferase ribonuclease-like" evidence="10">
    <location>
        <begin position="7"/>
        <end position="63"/>
    </location>
</feature>
<keyword evidence="12" id="KW-1185">Reference proteome</keyword>
<dbReference type="GO" id="GO:0005737">
    <property type="term" value="C:cytoplasm"/>
    <property type="evidence" value="ECO:0007669"/>
    <property type="project" value="UniProtKB-SubCell"/>
</dbReference>
<dbReference type="InterPro" id="IPR008332">
    <property type="entry name" value="MethylG_MeTrfase_N"/>
</dbReference>
<dbReference type="Gene3D" id="3.30.160.70">
    <property type="entry name" value="Methylated DNA-protein cysteine methyltransferase domain"/>
    <property type="match status" value="1"/>
</dbReference>
<dbReference type="HAMAP" id="MF_00772">
    <property type="entry name" value="OGT"/>
    <property type="match status" value="1"/>
</dbReference>
<feature type="active site" description="Nucleophile; methyl group acceptor" evidence="8">
    <location>
        <position position="116"/>
    </location>
</feature>
<keyword evidence="5 8" id="KW-0227">DNA damage</keyword>
<evidence type="ECO:0000256" key="7">
    <source>
        <dbReference type="ARBA" id="ARBA00049348"/>
    </source>
</evidence>
<proteinExistence type="inferred from homology"/>
<comment type="caution">
    <text evidence="11">The sequence shown here is derived from an EMBL/GenBank/DDBJ whole genome shotgun (WGS) entry which is preliminary data.</text>
</comment>
<comment type="catalytic activity">
    <reaction evidence="1 8">
        <text>a 4-O-methyl-thymidine in DNA + L-cysteinyl-[protein] = a thymidine in DNA + S-methyl-L-cysteinyl-[protein]</text>
        <dbReference type="Rhea" id="RHEA:53428"/>
        <dbReference type="Rhea" id="RHEA-COMP:10131"/>
        <dbReference type="Rhea" id="RHEA-COMP:10132"/>
        <dbReference type="Rhea" id="RHEA-COMP:13555"/>
        <dbReference type="Rhea" id="RHEA-COMP:13556"/>
        <dbReference type="ChEBI" id="CHEBI:29950"/>
        <dbReference type="ChEBI" id="CHEBI:82612"/>
        <dbReference type="ChEBI" id="CHEBI:137386"/>
        <dbReference type="ChEBI" id="CHEBI:137387"/>
        <dbReference type="EC" id="2.1.1.63"/>
    </reaction>
</comment>
<dbReference type="InterPro" id="IPR036631">
    <property type="entry name" value="MGMT_N_sf"/>
</dbReference>
<gene>
    <name evidence="11" type="ORF">H1W37_12040</name>
</gene>
<dbReference type="EMBL" id="JACEON010000010">
    <property type="protein sequence ID" value="MBA4612388.1"/>
    <property type="molecule type" value="Genomic_DNA"/>
</dbReference>
<dbReference type="InterPro" id="IPR036217">
    <property type="entry name" value="MethylDNA_cys_MeTrfase_DNAb"/>
</dbReference>
<dbReference type="Proteomes" id="UP000559404">
    <property type="component" value="Unassembled WGS sequence"/>
</dbReference>
<dbReference type="Pfam" id="PF01035">
    <property type="entry name" value="DNA_binding_1"/>
    <property type="match status" value="1"/>
</dbReference>
<comment type="miscellaneous">
    <text evidence="8">This enzyme catalyzes only one turnover and therefore is not strictly catalytic. According to one definition, an enzyme is a biocatalyst that acts repeatedly and over many reaction cycles.</text>
</comment>
<dbReference type="InterPro" id="IPR014048">
    <property type="entry name" value="MethylDNA_cys_MeTrfase_DNA-bd"/>
</dbReference>
<dbReference type="EC" id="2.1.1.63" evidence="8"/>
<name>A0A838XUU8_9HYPH</name>
<dbReference type="InterPro" id="IPR036388">
    <property type="entry name" value="WH-like_DNA-bd_sf"/>
</dbReference>
<dbReference type="InterPro" id="IPR001497">
    <property type="entry name" value="MethylDNA_cys_MeTrfase_AS"/>
</dbReference>
<dbReference type="PANTHER" id="PTHR10815">
    <property type="entry name" value="METHYLATED-DNA--PROTEIN-CYSTEINE METHYLTRANSFERASE"/>
    <property type="match status" value="1"/>
</dbReference>
<keyword evidence="3 8" id="KW-0489">Methyltransferase</keyword>
<keyword evidence="6 8" id="KW-0234">DNA repair</keyword>
<evidence type="ECO:0000256" key="8">
    <source>
        <dbReference type="HAMAP-Rule" id="MF_00772"/>
    </source>
</evidence>
<sequence length="151" mass="16001">MPVAHLETSVGLLEVEARDGAIVRLGWERTGEGRSSPLLEAALSQLERYFAGTLREFDLPLAPAGGAFQQQVHAAMLAIPYGETRSYGEIARELGSYGQPVGRACGANPIPIIIPCHRVLSANGLGGYSGDGGTDTKIALLRHEGGYPFLL</sequence>
<evidence type="ECO:0000256" key="1">
    <source>
        <dbReference type="ARBA" id="ARBA00001286"/>
    </source>
</evidence>
<evidence type="ECO:0000256" key="3">
    <source>
        <dbReference type="ARBA" id="ARBA00022603"/>
    </source>
</evidence>
<dbReference type="GO" id="GO:0032259">
    <property type="term" value="P:methylation"/>
    <property type="evidence" value="ECO:0007669"/>
    <property type="project" value="UniProtKB-KW"/>
</dbReference>
<dbReference type="GO" id="GO:0006307">
    <property type="term" value="P:DNA alkylation repair"/>
    <property type="evidence" value="ECO:0007669"/>
    <property type="project" value="UniProtKB-UniRule"/>
</dbReference>
<dbReference type="CDD" id="cd06445">
    <property type="entry name" value="ATase"/>
    <property type="match status" value="1"/>
</dbReference>
<dbReference type="AlphaFoldDB" id="A0A838XUU8"/>
<evidence type="ECO:0000313" key="11">
    <source>
        <dbReference type="EMBL" id="MBA4612388.1"/>
    </source>
</evidence>
<reference evidence="11 12" key="2">
    <citation type="submission" date="2020-08" db="EMBL/GenBank/DDBJ databases">
        <title>Stappia taiwanensis sp. nov., isolated from a coastal thermal spring.</title>
        <authorList>
            <person name="Kampfer P."/>
        </authorList>
    </citation>
    <scope>NUCLEOTIDE SEQUENCE [LARGE SCALE GENOMIC DNA]</scope>
    <source>
        <strain evidence="11 12">DSM 23284</strain>
    </source>
</reference>
<comment type="function">
    <text evidence="8">Involved in the cellular defense against the biological effects of O6-methylguanine (O6-MeG) and O4-methylthymine (O4-MeT) in DNA. Repairs the methylated nucleobase in DNA by stoichiometrically transferring the methyl group to a cysteine residue in the enzyme. This is a suicide reaction: the enzyme is irreversibly inactivated.</text>
</comment>
<keyword evidence="4 8" id="KW-0808">Transferase</keyword>
<keyword evidence="2 8" id="KW-0963">Cytoplasm</keyword>
<dbReference type="SUPFAM" id="SSF53155">
    <property type="entry name" value="Methylated DNA-protein cysteine methyltransferase domain"/>
    <property type="match status" value="1"/>
</dbReference>
<dbReference type="InterPro" id="IPR023546">
    <property type="entry name" value="MGMT"/>
</dbReference>
<evidence type="ECO:0000256" key="2">
    <source>
        <dbReference type="ARBA" id="ARBA00022490"/>
    </source>
</evidence>
<evidence type="ECO:0000259" key="10">
    <source>
        <dbReference type="Pfam" id="PF02870"/>
    </source>
</evidence>
<evidence type="ECO:0000256" key="5">
    <source>
        <dbReference type="ARBA" id="ARBA00022763"/>
    </source>
</evidence>
<evidence type="ECO:0000259" key="9">
    <source>
        <dbReference type="Pfam" id="PF01035"/>
    </source>
</evidence>
<accession>A0A838XUU8</accession>
<dbReference type="GO" id="GO:0003908">
    <property type="term" value="F:methylated-DNA-[protein]-cysteine S-methyltransferase activity"/>
    <property type="evidence" value="ECO:0007669"/>
    <property type="project" value="UniProtKB-UniRule"/>
</dbReference>
<organism evidence="11 12">
    <name type="scientific">Stappia taiwanensis</name>
    <dbReference type="NCBI Taxonomy" id="992267"/>
    <lineage>
        <taxon>Bacteria</taxon>
        <taxon>Pseudomonadati</taxon>
        <taxon>Pseudomonadota</taxon>
        <taxon>Alphaproteobacteria</taxon>
        <taxon>Hyphomicrobiales</taxon>
        <taxon>Stappiaceae</taxon>
        <taxon>Stappia</taxon>
    </lineage>
</organism>
<dbReference type="SUPFAM" id="SSF46767">
    <property type="entry name" value="Methylated DNA-protein cysteine methyltransferase, C-terminal domain"/>
    <property type="match status" value="1"/>
</dbReference>
<comment type="catalytic activity">
    <reaction evidence="7 8">
        <text>a 6-O-methyl-2'-deoxyguanosine in DNA + L-cysteinyl-[protein] = S-methyl-L-cysteinyl-[protein] + a 2'-deoxyguanosine in DNA</text>
        <dbReference type="Rhea" id="RHEA:24000"/>
        <dbReference type="Rhea" id="RHEA-COMP:10131"/>
        <dbReference type="Rhea" id="RHEA-COMP:10132"/>
        <dbReference type="Rhea" id="RHEA-COMP:11367"/>
        <dbReference type="Rhea" id="RHEA-COMP:11368"/>
        <dbReference type="ChEBI" id="CHEBI:29950"/>
        <dbReference type="ChEBI" id="CHEBI:82612"/>
        <dbReference type="ChEBI" id="CHEBI:85445"/>
        <dbReference type="ChEBI" id="CHEBI:85448"/>
        <dbReference type="EC" id="2.1.1.63"/>
    </reaction>
</comment>